<comment type="caution">
    <text evidence="2">The sequence shown here is derived from an EMBL/GenBank/DDBJ whole genome shotgun (WGS) entry which is preliminary data.</text>
</comment>
<sequence>MVGSQALVAFQAGGQMNAYTSPVTSYSTALAPGNLTFQVPSITAEFANNNEMTIFATLVLPPGNTTVNQVWQKGPVIGNTPQIHPTTGDNIRSIGTIDFLSGDRCVHIRPSSIISKITSCKVLAEYTGGSGGENLSKVCLTRGSRLYG</sequence>
<dbReference type="Pfam" id="PF04526">
    <property type="entry name" value="DUF568"/>
    <property type="match status" value="1"/>
</dbReference>
<accession>A0A835HN23</accession>
<feature type="domain" description="AIR12 DOMON" evidence="1">
    <location>
        <begin position="1"/>
        <end position="99"/>
    </location>
</feature>
<gene>
    <name evidence="2" type="ORF">IFM89_018367</name>
</gene>
<evidence type="ECO:0000313" key="3">
    <source>
        <dbReference type="Proteomes" id="UP000631114"/>
    </source>
</evidence>
<organism evidence="2 3">
    <name type="scientific">Coptis chinensis</name>
    <dbReference type="NCBI Taxonomy" id="261450"/>
    <lineage>
        <taxon>Eukaryota</taxon>
        <taxon>Viridiplantae</taxon>
        <taxon>Streptophyta</taxon>
        <taxon>Embryophyta</taxon>
        <taxon>Tracheophyta</taxon>
        <taxon>Spermatophyta</taxon>
        <taxon>Magnoliopsida</taxon>
        <taxon>Ranunculales</taxon>
        <taxon>Ranunculaceae</taxon>
        <taxon>Coptidoideae</taxon>
        <taxon>Coptis</taxon>
    </lineage>
</organism>
<dbReference type="AlphaFoldDB" id="A0A835HN23"/>
<evidence type="ECO:0000259" key="1">
    <source>
        <dbReference type="Pfam" id="PF04526"/>
    </source>
</evidence>
<dbReference type="EMBL" id="JADFTS010000006">
    <property type="protein sequence ID" value="KAF9601257.1"/>
    <property type="molecule type" value="Genomic_DNA"/>
</dbReference>
<dbReference type="PANTHER" id="PTHR23130">
    <property type="entry name" value="CYTOCHROME B561 AND DOMON DOMAIN-CONTAINING PROTEIN"/>
    <property type="match status" value="1"/>
</dbReference>
<protein>
    <recommendedName>
        <fullName evidence="1">AIR12 DOMON domain-containing protein</fullName>
    </recommendedName>
</protein>
<dbReference type="Proteomes" id="UP000631114">
    <property type="component" value="Unassembled WGS sequence"/>
</dbReference>
<dbReference type="InterPro" id="IPR045265">
    <property type="entry name" value="AIR12_DOMON"/>
</dbReference>
<proteinExistence type="predicted"/>
<keyword evidence="3" id="KW-1185">Reference proteome</keyword>
<evidence type="ECO:0000313" key="2">
    <source>
        <dbReference type="EMBL" id="KAF9601257.1"/>
    </source>
</evidence>
<reference evidence="2 3" key="1">
    <citation type="submission" date="2020-10" db="EMBL/GenBank/DDBJ databases">
        <title>The Coptis chinensis genome and diversification of protoberbering-type alkaloids.</title>
        <authorList>
            <person name="Wang B."/>
            <person name="Shu S."/>
            <person name="Song C."/>
            <person name="Liu Y."/>
        </authorList>
    </citation>
    <scope>NUCLEOTIDE SEQUENCE [LARGE SCALE GENOMIC DNA]</scope>
    <source>
        <strain evidence="2">HL-2020</strain>
        <tissue evidence="2">Leaf</tissue>
    </source>
</reference>
<name>A0A835HN23_9MAGN</name>
<dbReference type="PANTHER" id="PTHR23130:SF199">
    <property type="entry name" value="CYTOCHROME B561 AND DOMON DOMAIN-CONTAINING PROTEIN"/>
    <property type="match status" value="1"/>
</dbReference>
<dbReference type="OrthoDB" id="1261138at2759"/>